<gene>
    <name evidence="1" type="ORF">V1517DRAFT_91373</name>
</gene>
<name>A0ACC3TQX4_9ASCO</name>
<reference evidence="2" key="1">
    <citation type="journal article" date="2024" name="Front. Bioeng. Biotechnol.">
        <title>Genome-scale model development and genomic sequencing of the oleaginous clade Lipomyces.</title>
        <authorList>
            <person name="Czajka J.J."/>
            <person name="Han Y."/>
            <person name="Kim J."/>
            <person name="Mondo S.J."/>
            <person name="Hofstad B.A."/>
            <person name="Robles A."/>
            <person name="Haridas S."/>
            <person name="Riley R."/>
            <person name="LaButti K."/>
            <person name="Pangilinan J."/>
            <person name="Andreopoulos W."/>
            <person name="Lipzen A."/>
            <person name="Yan J."/>
            <person name="Wang M."/>
            <person name="Ng V."/>
            <person name="Grigoriev I.V."/>
            <person name="Spatafora J.W."/>
            <person name="Magnuson J.K."/>
            <person name="Baker S.E."/>
            <person name="Pomraning K.R."/>
        </authorList>
    </citation>
    <scope>NUCLEOTIDE SEQUENCE [LARGE SCALE GENOMIC DNA]</scope>
    <source>
        <strain evidence="2">CBS 10300</strain>
    </source>
</reference>
<dbReference type="Proteomes" id="UP001489719">
    <property type="component" value="Unassembled WGS sequence"/>
</dbReference>
<protein>
    <submittedName>
        <fullName evidence="1">Uncharacterized protein</fullName>
    </submittedName>
</protein>
<comment type="caution">
    <text evidence="1">The sequence shown here is derived from an EMBL/GenBank/DDBJ whole genome shotgun (WGS) entry which is preliminary data.</text>
</comment>
<dbReference type="EMBL" id="MU970059">
    <property type="protein sequence ID" value="KAK9323593.1"/>
    <property type="molecule type" value="Genomic_DNA"/>
</dbReference>
<organism evidence="1 2">
    <name type="scientific">Lipomyces orientalis</name>
    <dbReference type="NCBI Taxonomy" id="1233043"/>
    <lineage>
        <taxon>Eukaryota</taxon>
        <taxon>Fungi</taxon>
        <taxon>Dikarya</taxon>
        <taxon>Ascomycota</taxon>
        <taxon>Saccharomycotina</taxon>
        <taxon>Lipomycetes</taxon>
        <taxon>Lipomycetales</taxon>
        <taxon>Lipomycetaceae</taxon>
        <taxon>Lipomyces</taxon>
    </lineage>
</organism>
<keyword evidence="2" id="KW-1185">Reference proteome</keyword>
<sequence length="383" mass="43081">MYLLKSLIRRRSAPSLSDKQSTCPESLPLFYGKTAIFSPTLANLYYERLWTQHGGDVLRISGFFEEGDIEGSTARYENDNDDNSGRDWFARIWRQVRHNADYVFVDAETWADASLIDARIVSFDPSWITSCIRAKRILTGSQHAFWPTRINPNYVPSKLHLRAKRTPLSGRLGLTATEAGGIQLCLRSVRENMKVLESPEKFSSISIDNQSIRDCGVICGSPKRPACSANSPNHSRPSKRRRRQKHRIEKWSPSTPVSQDKTKTVGQDRDRVTPDTPGMFDFSLKKPPYSPRDVSEAEGEDETTLVADRSQMSKRRHESSGDTAHVKEVDTIYVASISPVAIAAANLAKSKLHAPVRDRDCEQFEVEISGVEDSFAYSSRIPS</sequence>
<evidence type="ECO:0000313" key="1">
    <source>
        <dbReference type="EMBL" id="KAK9323593.1"/>
    </source>
</evidence>
<accession>A0ACC3TQX4</accession>
<evidence type="ECO:0000313" key="2">
    <source>
        <dbReference type="Proteomes" id="UP001489719"/>
    </source>
</evidence>
<proteinExistence type="predicted"/>